<evidence type="ECO:0000313" key="3">
    <source>
        <dbReference type="Proteomes" id="UP000587760"/>
    </source>
</evidence>
<dbReference type="Pfam" id="PF00497">
    <property type="entry name" value="SBP_bac_3"/>
    <property type="match status" value="1"/>
</dbReference>
<dbReference type="AlphaFoldDB" id="A0A841R8Z3"/>
<evidence type="ECO:0000313" key="2">
    <source>
        <dbReference type="EMBL" id="MBB6479647.1"/>
    </source>
</evidence>
<proteinExistence type="predicted"/>
<accession>A0A841R8Z3</accession>
<gene>
    <name evidence="2" type="ORF">HNR50_001305</name>
</gene>
<protein>
    <submittedName>
        <fullName evidence="2">ABC-type amino acid transport substrate-binding protein</fullName>
    </submittedName>
</protein>
<comment type="caution">
    <text evidence="2">The sequence shown here is derived from an EMBL/GenBank/DDBJ whole genome shotgun (WGS) entry which is preliminary data.</text>
</comment>
<dbReference type="SMART" id="SM00062">
    <property type="entry name" value="PBPb"/>
    <property type="match status" value="1"/>
</dbReference>
<dbReference type="InterPro" id="IPR001638">
    <property type="entry name" value="Solute-binding_3/MltF_N"/>
</dbReference>
<evidence type="ECO:0000259" key="1">
    <source>
        <dbReference type="SMART" id="SM00062"/>
    </source>
</evidence>
<name>A0A841R8Z3_9SPIO</name>
<dbReference type="Gene3D" id="3.40.190.10">
    <property type="entry name" value="Periplasmic binding protein-like II"/>
    <property type="match status" value="2"/>
</dbReference>
<keyword evidence="3" id="KW-1185">Reference proteome</keyword>
<sequence>MNFRPVLLLIFIFSIFVFSSYGDVVNVGGYIFPPFVVEESNEVYTGLTIDLIRELNRLQDKYTFRFVETTSKRRYEHLLQGRFDIMFFEEDSWGWTDYPVSFSRSFLKGGEVFIARAEPGRDQIYFENISDKTIAVILGYHYGFVDFNSDEAYMNSLFHLQFSRDHRINIEKVLQGVADLSIVTQTYLKTLLKEEPELGNRLLVSVRYDQKYDHTVLVRTGSPVSVIEINSLLDELIQKNILSRVLSKYGIE</sequence>
<dbReference type="EMBL" id="JACHGJ010000002">
    <property type="protein sequence ID" value="MBB6479647.1"/>
    <property type="molecule type" value="Genomic_DNA"/>
</dbReference>
<organism evidence="2 3">
    <name type="scientific">Spirochaeta isovalerica</name>
    <dbReference type="NCBI Taxonomy" id="150"/>
    <lineage>
        <taxon>Bacteria</taxon>
        <taxon>Pseudomonadati</taxon>
        <taxon>Spirochaetota</taxon>
        <taxon>Spirochaetia</taxon>
        <taxon>Spirochaetales</taxon>
        <taxon>Spirochaetaceae</taxon>
        <taxon>Spirochaeta</taxon>
    </lineage>
</organism>
<dbReference type="Proteomes" id="UP000587760">
    <property type="component" value="Unassembled WGS sequence"/>
</dbReference>
<reference evidence="2 3" key="1">
    <citation type="submission" date="2020-08" db="EMBL/GenBank/DDBJ databases">
        <title>Genomic Encyclopedia of Type Strains, Phase IV (KMG-IV): sequencing the most valuable type-strain genomes for metagenomic binning, comparative biology and taxonomic classification.</title>
        <authorList>
            <person name="Goeker M."/>
        </authorList>
    </citation>
    <scope>NUCLEOTIDE SEQUENCE [LARGE SCALE GENOMIC DNA]</scope>
    <source>
        <strain evidence="2 3">DSM 2461</strain>
    </source>
</reference>
<feature type="domain" description="Solute-binding protein family 3/N-terminal" evidence="1">
    <location>
        <begin position="24"/>
        <end position="252"/>
    </location>
</feature>
<dbReference type="RefSeq" id="WP_184745072.1">
    <property type="nucleotide sequence ID" value="NZ_JACHGJ010000002.1"/>
</dbReference>
<dbReference type="SUPFAM" id="SSF53850">
    <property type="entry name" value="Periplasmic binding protein-like II"/>
    <property type="match status" value="1"/>
</dbReference>